<protein>
    <submittedName>
        <fullName evidence="2">Uncharacterized protein</fullName>
    </submittedName>
</protein>
<accession>A0AC34G173</accession>
<organism evidence="1 2">
    <name type="scientific">Panagrolaimus sp. ES5</name>
    <dbReference type="NCBI Taxonomy" id="591445"/>
    <lineage>
        <taxon>Eukaryota</taxon>
        <taxon>Metazoa</taxon>
        <taxon>Ecdysozoa</taxon>
        <taxon>Nematoda</taxon>
        <taxon>Chromadorea</taxon>
        <taxon>Rhabditida</taxon>
        <taxon>Tylenchina</taxon>
        <taxon>Panagrolaimomorpha</taxon>
        <taxon>Panagrolaimoidea</taxon>
        <taxon>Panagrolaimidae</taxon>
        <taxon>Panagrolaimus</taxon>
    </lineage>
</organism>
<sequence length="50" mass="5282">MDVYANMGGTGGMGGGGTSPYPYDPSEPPERRPVPPLHLSIDSLTNYVDD</sequence>
<evidence type="ECO:0000313" key="2">
    <source>
        <dbReference type="WBParaSite" id="ES5_v2.g23414.t1"/>
    </source>
</evidence>
<evidence type="ECO:0000313" key="1">
    <source>
        <dbReference type="Proteomes" id="UP000887579"/>
    </source>
</evidence>
<dbReference type="WBParaSite" id="ES5_v2.g23414.t1">
    <property type="protein sequence ID" value="ES5_v2.g23414.t1"/>
    <property type="gene ID" value="ES5_v2.g23414"/>
</dbReference>
<reference evidence="2" key="1">
    <citation type="submission" date="2022-11" db="UniProtKB">
        <authorList>
            <consortium name="WormBaseParasite"/>
        </authorList>
    </citation>
    <scope>IDENTIFICATION</scope>
</reference>
<name>A0AC34G173_9BILA</name>
<proteinExistence type="predicted"/>
<dbReference type="Proteomes" id="UP000887579">
    <property type="component" value="Unplaced"/>
</dbReference>